<gene>
    <name evidence="1" type="ORF">EDD18DRAFT_1109229</name>
</gene>
<organism evidence="1 2">
    <name type="scientific">Armillaria luteobubalina</name>
    <dbReference type="NCBI Taxonomy" id="153913"/>
    <lineage>
        <taxon>Eukaryota</taxon>
        <taxon>Fungi</taxon>
        <taxon>Dikarya</taxon>
        <taxon>Basidiomycota</taxon>
        <taxon>Agaricomycotina</taxon>
        <taxon>Agaricomycetes</taxon>
        <taxon>Agaricomycetidae</taxon>
        <taxon>Agaricales</taxon>
        <taxon>Marasmiineae</taxon>
        <taxon>Physalacriaceae</taxon>
        <taxon>Armillaria</taxon>
    </lineage>
</organism>
<dbReference type="Proteomes" id="UP001175228">
    <property type="component" value="Unassembled WGS sequence"/>
</dbReference>
<sequence length="153" mass="17749">MLVTPPLINTSLIPQVPLKPTEETIVVDTCVSPRSPCQSRNMSSNQNSSEPPPMGCLLYYQWEGRRYLIDYKVFKFTSQQGEYLDDQAEKYPEKDIVKNFLDFFLEEEEAALGDPMVMQVCEQAMIHWLQLTMISRHPGTPFSQEWIQRTARN</sequence>
<proteinExistence type="predicted"/>
<comment type="caution">
    <text evidence="1">The sequence shown here is derived from an EMBL/GenBank/DDBJ whole genome shotgun (WGS) entry which is preliminary data.</text>
</comment>
<evidence type="ECO:0000313" key="2">
    <source>
        <dbReference type="Proteomes" id="UP001175228"/>
    </source>
</evidence>
<keyword evidence="2" id="KW-1185">Reference proteome</keyword>
<accession>A0AA39PX05</accession>
<reference evidence="1" key="1">
    <citation type="submission" date="2023-06" db="EMBL/GenBank/DDBJ databases">
        <authorList>
            <consortium name="Lawrence Berkeley National Laboratory"/>
            <person name="Ahrendt S."/>
            <person name="Sahu N."/>
            <person name="Indic B."/>
            <person name="Wong-Bajracharya J."/>
            <person name="Merenyi Z."/>
            <person name="Ke H.-M."/>
            <person name="Monk M."/>
            <person name="Kocsube S."/>
            <person name="Drula E."/>
            <person name="Lipzen A."/>
            <person name="Balint B."/>
            <person name="Henrissat B."/>
            <person name="Andreopoulos B."/>
            <person name="Martin F.M."/>
            <person name="Harder C.B."/>
            <person name="Rigling D."/>
            <person name="Ford K.L."/>
            <person name="Foster G.D."/>
            <person name="Pangilinan J."/>
            <person name="Papanicolaou A."/>
            <person name="Barry K."/>
            <person name="LaButti K."/>
            <person name="Viragh M."/>
            <person name="Koriabine M."/>
            <person name="Yan M."/>
            <person name="Riley R."/>
            <person name="Champramary S."/>
            <person name="Plett K.L."/>
            <person name="Tsai I.J."/>
            <person name="Slot J."/>
            <person name="Sipos G."/>
            <person name="Plett J."/>
            <person name="Nagy L.G."/>
            <person name="Grigoriev I.V."/>
        </authorList>
    </citation>
    <scope>NUCLEOTIDE SEQUENCE</scope>
    <source>
        <strain evidence="1">HWK02</strain>
    </source>
</reference>
<dbReference type="EMBL" id="JAUEPU010000031">
    <property type="protein sequence ID" value="KAK0492138.1"/>
    <property type="molecule type" value="Genomic_DNA"/>
</dbReference>
<protein>
    <submittedName>
        <fullName evidence="1">Uncharacterized protein</fullName>
    </submittedName>
</protein>
<evidence type="ECO:0000313" key="1">
    <source>
        <dbReference type="EMBL" id="KAK0492138.1"/>
    </source>
</evidence>
<name>A0AA39PX05_9AGAR</name>
<dbReference type="AlphaFoldDB" id="A0AA39PX05"/>